<keyword evidence="1" id="KW-0472">Membrane</keyword>
<dbReference type="RefSeq" id="WP_125039864.1">
    <property type="nucleotide sequence ID" value="NZ_BHWB01000001.1"/>
</dbReference>
<feature type="transmembrane region" description="Helical" evidence="1">
    <location>
        <begin position="56"/>
        <end position="75"/>
    </location>
</feature>
<reference evidence="2 3" key="1">
    <citation type="submission" date="2018-10" db="EMBL/GenBank/DDBJ databases">
        <title>Draft Genome Sequence of Bacteroides sp. KCTC 15687.</title>
        <authorList>
            <person name="Yu S.Y."/>
            <person name="Kim J.S."/>
            <person name="Oh B.S."/>
            <person name="Park S.H."/>
            <person name="Kang S.W."/>
            <person name="Park J.E."/>
            <person name="Choi S.H."/>
            <person name="Han K.I."/>
            <person name="Lee K.C."/>
            <person name="Eom M.K."/>
            <person name="Suh M.K."/>
            <person name="Lee D.H."/>
            <person name="Yoon H."/>
            <person name="Kim B."/>
            <person name="Yang S.J."/>
            <person name="Lee J.S."/>
            <person name="Lee J.H."/>
        </authorList>
    </citation>
    <scope>NUCLEOTIDE SEQUENCE [LARGE SCALE GENOMIC DNA]</scope>
    <source>
        <strain evidence="2 3">KCTC 15687</strain>
    </source>
</reference>
<evidence type="ECO:0000256" key="1">
    <source>
        <dbReference type="SAM" id="Phobius"/>
    </source>
</evidence>
<protein>
    <submittedName>
        <fullName evidence="2">Uncharacterized protein</fullName>
    </submittedName>
</protein>
<organism evidence="2 3">
    <name type="scientific">Bacteroides faecalis</name>
    <dbReference type="NCBI Taxonomy" id="2447885"/>
    <lineage>
        <taxon>Bacteria</taxon>
        <taxon>Pseudomonadati</taxon>
        <taxon>Bacteroidota</taxon>
        <taxon>Bacteroidia</taxon>
        <taxon>Bacteroidales</taxon>
        <taxon>Bacteroidaceae</taxon>
        <taxon>Bacteroides</taxon>
    </lineage>
</organism>
<feature type="transmembrane region" description="Helical" evidence="1">
    <location>
        <begin position="12"/>
        <end position="36"/>
    </location>
</feature>
<keyword evidence="1" id="KW-0812">Transmembrane</keyword>
<proteinExistence type="predicted"/>
<dbReference type="EMBL" id="BHWB01000001">
    <property type="protein sequence ID" value="GCB33538.1"/>
    <property type="molecule type" value="Genomic_DNA"/>
</dbReference>
<gene>
    <name evidence="2" type="ORF">KGMB02408_04830</name>
</gene>
<dbReference type="AlphaFoldDB" id="A0A401LPR3"/>
<evidence type="ECO:0000313" key="3">
    <source>
        <dbReference type="Proteomes" id="UP000288079"/>
    </source>
</evidence>
<evidence type="ECO:0000313" key="2">
    <source>
        <dbReference type="EMBL" id="GCB33538.1"/>
    </source>
</evidence>
<name>A0A401LPR3_9BACE</name>
<sequence length="103" mass="11656">MPVIKNNYKGISLLPSLIIFLADFFNEKVLLISQSVSLIVHPSQYADSKPLSRCFFWWWLVGIAAGKFIIRLLFIHPPIEISIIKFNSQNLVISLNKVISLGA</sequence>
<accession>A0A401LPR3</accession>
<comment type="caution">
    <text evidence="2">The sequence shown here is derived from an EMBL/GenBank/DDBJ whole genome shotgun (WGS) entry which is preliminary data.</text>
</comment>
<dbReference type="Proteomes" id="UP000288079">
    <property type="component" value="Unassembled WGS sequence"/>
</dbReference>
<keyword evidence="3" id="KW-1185">Reference proteome</keyword>
<keyword evidence="1" id="KW-1133">Transmembrane helix</keyword>